<feature type="transmembrane region" description="Helical" evidence="8">
    <location>
        <begin position="298"/>
        <end position="325"/>
    </location>
</feature>
<feature type="transmembrane region" description="Helical" evidence="8">
    <location>
        <begin position="501"/>
        <end position="517"/>
    </location>
</feature>
<dbReference type="EMBL" id="KN847041">
    <property type="protein sequence ID" value="KIW32428.1"/>
    <property type="molecule type" value="Genomic_DNA"/>
</dbReference>
<dbReference type="InterPro" id="IPR001248">
    <property type="entry name" value="Pur-cyt_permease"/>
</dbReference>
<reference evidence="9 10" key="1">
    <citation type="submission" date="2015-01" db="EMBL/GenBank/DDBJ databases">
        <title>The Genome Sequence of Cladophialophora immunda CBS83496.</title>
        <authorList>
            <consortium name="The Broad Institute Genomics Platform"/>
            <person name="Cuomo C."/>
            <person name="de Hoog S."/>
            <person name="Gorbushina A."/>
            <person name="Stielow B."/>
            <person name="Teixiera M."/>
            <person name="Abouelleil A."/>
            <person name="Chapman S.B."/>
            <person name="Priest M."/>
            <person name="Young S.K."/>
            <person name="Wortman J."/>
            <person name="Nusbaum C."/>
            <person name="Birren B."/>
        </authorList>
    </citation>
    <scope>NUCLEOTIDE SEQUENCE [LARGE SCALE GENOMIC DNA]</scope>
    <source>
        <strain evidence="9 10">CBS 83496</strain>
    </source>
</reference>
<dbReference type="Gene3D" id="1.10.4160.10">
    <property type="entry name" value="Hydantoin permease"/>
    <property type="match status" value="1"/>
</dbReference>
<dbReference type="GO" id="GO:0000329">
    <property type="term" value="C:fungal-type vacuole membrane"/>
    <property type="evidence" value="ECO:0007669"/>
    <property type="project" value="TreeGrafter"/>
</dbReference>
<feature type="transmembrane region" description="Helical" evidence="8">
    <location>
        <begin position="161"/>
        <end position="185"/>
    </location>
</feature>
<feature type="transmembrane region" description="Helical" evidence="8">
    <location>
        <begin position="392"/>
        <end position="410"/>
    </location>
</feature>
<feature type="transmembrane region" description="Helical" evidence="8">
    <location>
        <begin position="87"/>
        <end position="110"/>
    </location>
</feature>
<dbReference type="Proteomes" id="UP000054466">
    <property type="component" value="Unassembled WGS sequence"/>
</dbReference>
<keyword evidence="5 8" id="KW-1133">Transmembrane helix</keyword>
<dbReference type="InterPro" id="IPR026030">
    <property type="entry name" value="Pur-cyt_permease_Fcy2/21/22"/>
</dbReference>
<evidence type="ECO:0000256" key="6">
    <source>
        <dbReference type="ARBA" id="ARBA00023136"/>
    </source>
</evidence>
<dbReference type="GO" id="GO:0005886">
    <property type="term" value="C:plasma membrane"/>
    <property type="evidence" value="ECO:0007669"/>
    <property type="project" value="TreeGrafter"/>
</dbReference>
<dbReference type="PANTHER" id="PTHR31806">
    <property type="entry name" value="PURINE-CYTOSINE PERMEASE FCY2-RELATED"/>
    <property type="match status" value="1"/>
</dbReference>
<keyword evidence="3 7" id="KW-0813">Transport</keyword>
<accession>A0A0D2CMI3</accession>
<dbReference type="GeneID" id="27343171"/>
<evidence type="ECO:0000313" key="9">
    <source>
        <dbReference type="EMBL" id="KIW32428.1"/>
    </source>
</evidence>
<evidence type="ECO:0000256" key="5">
    <source>
        <dbReference type="ARBA" id="ARBA00022989"/>
    </source>
</evidence>
<feature type="transmembrane region" description="Helical" evidence="8">
    <location>
        <begin position="416"/>
        <end position="437"/>
    </location>
</feature>
<dbReference type="Pfam" id="PF02133">
    <property type="entry name" value="Transp_cyt_pur"/>
    <property type="match status" value="1"/>
</dbReference>
<comment type="similarity">
    <text evidence="2 7">Belongs to the purine-cytosine permease (2.A.39) family.</text>
</comment>
<name>A0A0D2CMI3_9EURO</name>
<proteinExistence type="inferred from homology"/>
<evidence type="ECO:0000256" key="1">
    <source>
        <dbReference type="ARBA" id="ARBA00004141"/>
    </source>
</evidence>
<keyword evidence="4 8" id="KW-0812">Transmembrane</keyword>
<dbReference type="PIRSF" id="PIRSF002744">
    <property type="entry name" value="Pur-cyt_permease"/>
    <property type="match status" value="1"/>
</dbReference>
<feature type="transmembrane region" description="Helical" evidence="8">
    <location>
        <begin position="458"/>
        <end position="481"/>
    </location>
</feature>
<feature type="transmembrane region" description="Helical" evidence="8">
    <location>
        <begin position="197"/>
        <end position="220"/>
    </location>
</feature>
<feature type="transmembrane region" description="Helical" evidence="8">
    <location>
        <begin position="264"/>
        <end position="286"/>
    </location>
</feature>
<sequence>MASTDVQSDCEVASKTMVASTKTEVLEQSTSPVQEVFLEPVNRAQQIRNNVALFRYLGKLEEKLDELVGVETQGIDRIPEDKRRPPSLINAFFLWFSFNGHVATLPVGVLGPEFGLSLQLSVAAIVVGSLLGSFFPAYCATLGPKLGLRAIGAARYSFGFWGAKLCAIINIIVNVGFGVVSVVTAGQLLSAVSNFSMSINVGCVIVCVIGYLVSVGGFGIIHTFEKYMWIAAFVLECVLVGQAAPRISPETPSSWSGLELSAAFLTFLAISFAYAAAWCSTTADYYCNYRTTTPRWKIFALTYAGLSLSTIFALTIGACVGNAIFTYEPWLEIFEAHGLGGVMGEIYHPRGWSRFALVISTFTVLGSIVAGNYSAGLAAQLVGDHFHAIPRLIWSFLAMLAALILALAGHDSLSTILSNFCSLLGYWSVCFAVIVFLEDQWFRRRDGYDLDLWDSPKALPLGIAAVVTLVAGYLVGALLGMDQTWFVGPIAKSFGGIGGDVGIYLCFVLSIVLYWPLRTIEKKRTGR</sequence>
<dbReference type="GO" id="GO:0022857">
    <property type="term" value="F:transmembrane transporter activity"/>
    <property type="evidence" value="ECO:0007669"/>
    <property type="project" value="InterPro"/>
</dbReference>
<dbReference type="OrthoDB" id="5428495at2759"/>
<keyword evidence="10" id="KW-1185">Reference proteome</keyword>
<dbReference type="STRING" id="569365.A0A0D2CMI3"/>
<protein>
    <recommendedName>
        <fullName evidence="11">NCS1 nucleoside transporter</fullName>
    </recommendedName>
</protein>
<evidence type="ECO:0008006" key="11">
    <source>
        <dbReference type="Google" id="ProtNLM"/>
    </source>
</evidence>
<evidence type="ECO:0000256" key="8">
    <source>
        <dbReference type="SAM" id="Phobius"/>
    </source>
</evidence>
<feature type="transmembrane region" description="Helical" evidence="8">
    <location>
        <begin position="352"/>
        <end position="371"/>
    </location>
</feature>
<feature type="transmembrane region" description="Helical" evidence="8">
    <location>
        <begin position="116"/>
        <end position="140"/>
    </location>
</feature>
<evidence type="ECO:0000256" key="7">
    <source>
        <dbReference type="PIRNR" id="PIRNR002744"/>
    </source>
</evidence>
<keyword evidence="6 7" id="KW-0472">Membrane</keyword>
<evidence type="ECO:0000256" key="2">
    <source>
        <dbReference type="ARBA" id="ARBA00008974"/>
    </source>
</evidence>
<evidence type="ECO:0000256" key="3">
    <source>
        <dbReference type="ARBA" id="ARBA00022448"/>
    </source>
</evidence>
<evidence type="ECO:0000256" key="4">
    <source>
        <dbReference type="ARBA" id="ARBA00022692"/>
    </source>
</evidence>
<dbReference type="PANTHER" id="PTHR31806:SF7">
    <property type="entry name" value="TRANSPORTER, PUTATIVE (AFU_ORTHOLOGUE AFUA_2G04690)-RELATED"/>
    <property type="match status" value="1"/>
</dbReference>
<gene>
    <name evidence="9" type="ORF">PV07_03977</name>
</gene>
<organism evidence="9 10">
    <name type="scientific">Cladophialophora immunda</name>
    <dbReference type="NCBI Taxonomy" id="569365"/>
    <lineage>
        <taxon>Eukaryota</taxon>
        <taxon>Fungi</taxon>
        <taxon>Dikarya</taxon>
        <taxon>Ascomycota</taxon>
        <taxon>Pezizomycotina</taxon>
        <taxon>Eurotiomycetes</taxon>
        <taxon>Chaetothyriomycetidae</taxon>
        <taxon>Chaetothyriales</taxon>
        <taxon>Herpotrichiellaceae</taxon>
        <taxon>Cladophialophora</taxon>
    </lineage>
</organism>
<dbReference type="AlphaFoldDB" id="A0A0D2CMI3"/>
<dbReference type="RefSeq" id="XP_016252644.1">
    <property type="nucleotide sequence ID" value="XM_016390742.1"/>
</dbReference>
<dbReference type="VEuPathDB" id="FungiDB:PV07_03977"/>
<feature type="transmembrane region" description="Helical" evidence="8">
    <location>
        <begin position="227"/>
        <end position="244"/>
    </location>
</feature>
<dbReference type="HOGENOM" id="CLU_026016_2_1_1"/>
<comment type="subcellular location">
    <subcellularLocation>
        <location evidence="1">Membrane</location>
        <topology evidence="1">Multi-pass membrane protein</topology>
    </subcellularLocation>
</comment>
<evidence type="ECO:0000313" key="10">
    <source>
        <dbReference type="Proteomes" id="UP000054466"/>
    </source>
</evidence>